<dbReference type="OrthoDB" id="3245100at2759"/>
<protein>
    <submittedName>
        <fullName evidence="1">Uncharacterized protein</fullName>
    </submittedName>
</protein>
<gene>
    <name evidence="1" type="ORF">AB205_0075190</name>
</gene>
<keyword evidence="2" id="KW-1185">Reference proteome</keyword>
<name>A0A2G9S954_AQUCT</name>
<evidence type="ECO:0000313" key="2">
    <source>
        <dbReference type="Proteomes" id="UP000228934"/>
    </source>
</evidence>
<dbReference type="AlphaFoldDB" id="A0A2G9S954"/>
<proteinExistence type="predicted"/>
<accession>A0A2G9S954</accession>
<organism evidence="1 2">
    <name type="scientific">Aquarana catesbeiana</name>
    <name type="common">American bullfrog</name>
    <name type="synonym">Rana catesbeiana</name>
    <dbReference type="NCBI Taxonomy" id="8400"/>
    <lineage>
        <taxon>Eukaryota</taxon>
        <taxon>Metazoa</taxon>
        <taxon>Chordata</taxon>
        <taxon>Craniata</taxon>
        <taxon>Vertebrata</taxon>
        <taxon>Euteleostomi</taxon>
        <taxon>Amphibia</taxon>
        <taxon>Batrachia</taxon>
        <taxon>Anura</taxon>
        <taxon>Neobatrachia</taxon>
        <taxon>Ranoidea</taxon>
        <taxon>Ranidae</taxon>
        <taxon>Aquarana</taxon>
    </lineage>
</organism>
<reference evidence="2" key="1">
    <citation type="journal article" date="2017" name="Nat. Commun.">
        <title>The North American bullfrog draft genome provides insight into hormonal regulation of long noncoding RNA.</title>
        <authorList>
            <person name="Hammond S.A."/>
            <person name="Warren R.L."/>
            <person name="Vandervalk B.P."/>
            <person name="Kucuk E."/>
            <person name="Khan H."/>
            <person name="Gibb E.A."/>
            <person name="Pandoh P."/>
            <person name="Kirk H."/>
            <person name="Zhao Y."/>
            <person name="Jones M."/>
            <person name="Mungall A.J."/>
            <person name="Coope R."/>
            <person name="Pleasance S."/>
            <person name="Moore R.A."/>
            <person name="Holt R.A."/>
            <person name="Round J.M."/>
            <person name="Ohora S."/>
            <person name="Walle B.V."/>
            <person name="Veldhoen N."/>
            <person name="Helbing C.C."/>
            <person name="Birol I."/>
        </authorList>
    </citation>
    <scope>NUCLEOTIDE SEQUENCE [LARGE SCALE GENOMIC DNA]</scope>
</reference>
<dbReference type="EMBL" id="KV927005">
    <property type="protein sequence ID" value="PIO36614.1"/>
    <property type="molecule type" value="Genomic_DNA"/>
</dbReference>
<sequence length="94" mass="10723">MCGILCVGIVYTRSEFPTTDFVVEKFEIQVSNFCCRKFRQQMSNGSLLSETPTLCRLHRTFVDGNPERVYQQKVVSIITAMDTFSFLTALKKAT</sequence>
<evidence type="ECO:0000313" key="1">
    <source>
        <dbReference type="EMBL" id="PIO36614.1"/>
    </source>
</evidence>
<dbReference type="Proteomes" id="UP000228934">
    <property type="component" value="Unassembled WGS sequence"/>
</dbReference>